<reference evidence="2 3" key="1">
    <citation type="submission" date="2016-12" db="EMBL/GenBank/DDBJ databases">
        <title>The genomes of Aspergillus section Nigri reveals drivers in fungal speciation.</title>
        <authorList>
            <consortium name="DOE Joint Genome Institute"/>
            <person name="Vesth T.C."/>
            <person name="Nybo J."/>
            <person name="Theobald S."/>
            <person name="Brandl J."/>
            <person name="Frisvad J.C."/>
            <person name="Nielsen K.F."/>
            <person name="Lyhne E.K."/>
            <person name="Kogle M.E."/>
            <person name="Kuo A."/>
            <person name="Riley R."/>
            <person name="Clum A."/>
            <person name="Nolan M."/>
            <person name="Lipzen A."/>
            <person name="Salamov A."/>
            <person name="Henrissat B."/>
            <person name="Wiebenga A."/>
            <person name="De Vries R.P."/>
            <person name="Grigoriev I.V."/>
            <person name="Mortensen U.H."/>
            <person name="Andersen M.R."/>
            <person name="Baker S.E."/>
        </authorList>
    </citation>
    <scope>NUCLEOTIDE SEQUENCE [LARGE SCALE GENOMIC DNA]</scope>
    <source>
        <strain evidence="2 3">CBS 117.55</strain>
    </source>
</reference>
<name>A0A317W7S0_9EURO</name>
<dbReference type="GeneID" id="37068857"/>
<dbReference type="OrthoDB" id="2548233at2759"/>
<dbReference type="Gene3D" id="3.30.559.30">
    <property type="entry name" value="Nonribosomal peptide synthetase, condensation domain"/>
    <property type="match status" value="1"/>
</dbReference>
<proteinExistence type="predicted"/>
<dbReference type="PANTHER" id="PTHR42034:SF1">
    <property type="entry name" value="CONDENSATION DOMAIN-CONTAINING PROTEIN"/>
    <property type="match status" value="1"/>
</dbReference>
<dbReference type="EMBL" id="MSFL01000012">
    <property type="protein sequence ID" value="PWY82129.1"/>
    <property type="molecule type" value="Genomic_DNA"/>
</dbReference>
<feature type="region of interest" description="Disordered" evidence="1">
    <location>
        <begin position="20"/>
        <end position="43"/>
    </location>
</feature>
<evidence type="ECO:0000313" key="3">
    <source>
        <dbReference type="Proteomes" id="UP000247233"/>
    </source>
</evidence>
<dbReference type="Gene3D" id="3.30.559.10">
    <property type="entry name" value="Chloramphenicol acetyltransferase-like domain"/>
    <property type="match status" value="1"/>
</dbReference>
<dbReference type="Proteomes" id="UP000247233">
    <property type="component" value="Unassembled WGS sequence"/>
</dbReference>
<evidence type="ECO:0000313" key="2">
    <source>
        <dbReference type="EMBL" id="PWY82129.1"/>
    </source>
</evidence>
<gene>
    <name evidence="2" type="ORF">BO70DRAFT_396426</name>
</gene>
<dbReference type="InterPro" id="IPR023213">
    <property type="entry name" value="CAT-like_dom_sf"/>
</dbReference>
<feature type="compositionally biased region" description="Low complexity" evidence="1">
    <location>
        <begin position="31"/>
        <end position="41"/>
    </location>
</feature>
<dbReference type="VEuPathDB" id="FungiDB:BO70DRAFT_396426"/>
<comment type="caution">
    <text evidence="2">The sequence shown here is derived from an EMBL/GenBank/DDBJ whole genome shotgun (WGS) entry which is preliminary data.</text>
</comment>
<keyword evidence="3" id="KW-1185">Reference proteome</keyword>
<evidence type="ECO:0000256" key="1">
    <source>
        <dbReference type="SAM" id="MobiDB-lite"/>
    </source>
</evidence>
<evidence type="ECO:0008006" key="4">
    <source>
        <dbReference type="Google" id="ProtNLM"/>
    </source>
</evidence>
<dbReference type="AlphaFoldDB" id="A0A317W7S0"/>
<organism evidence="2 3">
    <name type="scientific">Aspergillus heteromorphus CBS 117.55</name>
    <dbReference type="NCBI Taxonomy" id="1448321"/>
    <lineage>
        <taxon>Eukaryota</taxon>
        <taxon>Fungi</taxon>
        <taxon>Dikarya</taxon>
        <taxon>Ascomycota</taxon>
        <taxon>Pezizomycotina</taxon>
        <taxon>Eurotiomycetes</taxon>
        <taxon>Eurotiomycetidae</taxon>
        <taxon>Eurotiales</taxon>
        <taxon>Aspergillaceae</taxon>
        <taxon>Aspergillus</taxon>
        <taxon>Aspergillus subgen. Circumdati</taxon>
    </lineage>
</organism>
<accession>A0A317W7S0</accession>
<protein>
    <recommendedName>
        <fullName evidence="4">CoA-dependent acyltransferase</fullName>
    </recommendedName>
</protein>
<dbReference type="PANTHER" id="PTHR42034">
    <property type="entry name" value="CHROMOSOME 7, WHOLE GENOME SHOTGUN SEQUENCE-RELATED"/>
    <property type="match status" value="1"/>
</dbReference>
<dbReference type="RefSeq" id="XP_025399394.1">
    <property type="nucleotide sequence ID" value="XM_025546620.1"/>
</dbReference>
<sequence>MVPAVGRDCRLTRPSLLSCNTKPQPRAFHTNPQSNSQNQSQWHRLNHKTYSRPLDAYEKVFHALCYEPSHRSLDIFTTCALETEHTTSEILDASKKVWRKMRYAHPTLDVDVMPDEYRYTVPCGPSMMEDWVERTFIIQDGNSGLEAGKLVTIPRRAEKPMMYYFPSEKRFILTIEHMLIDGRGVRLFMCEFLSDLSSILSGEAIIDSGEEWGSEVGKLPLGALQVAELDNVNGDGCNTLLSTLPEFKPNREAFIFPTVSRPHEAGVAKVQTIEFTKQQTLLISAAAKQFGYGAAAFLHTAILHAARIVCPVAGNKLNSTFVIFDSRGVCQAAQNDRPCPPVAIRFSLWPVQLEMADDLHQTASVVNEAYKTVTRRRPAAVASAPEALLKSGSILKPEFDRGLFPSFLGDTMKSAKYEAFRVREFWMDALPADEKVFLGVQTFDGRLSIRAAYSSQFYEDEPVGELLRGIQSELRAVLGGGLSSF</sequence>